<sequence length="404" mass="45427">MRTNTVVFRWRKAVPEVPQALLELLYNDKDYPNLFGYFVQGGPAQMLDNGIGNVEWGVAYGTMCKLHSLAWKDIRDTERVLRHSKTISARCGAIIDLPCPPNFINVQLVTQTGETIPATSWPPENNLETNWKTSDDGQNLGKESIIISIGIVAMNHHKFTIKLARTLMPRPIKLTYSQHAVELALVMTRWKAQGATLRRVLLFLEGIPGAPKWLLYHLYVGVSRRKPATTDDAYIYGRFIWKSDHVVGNKLLRLSTVFDLMTGTIWVTDDTTPVLPVRGQKVKILHFTRPLMYRNECCQFTTRYQDLLSEQETTKERISTEAATGDGKPKDIAKRVVSTPSEQDDTNDFPKIVTSVNSDPNNTKDLLKGAAAAIRPSIAPTKTTNDNAEPDVKLEPDPKKSKLQ</sequence>
<dbReference type="EMBL" id="WSZM01000325">
    <property type="protein sequence ID" value="KAF4035301.1"/>
    <property type="molecule type" value="Genomic_DNA"/>
</dbReference>
<comment type="caution">
    <text evidence="2">The sequence shown here is derived from an EMBL/GenBank/DDBJ whole genome shotgun (WGS) entry which is preliminary data.</text>
</comment>
<gene>
    <name evidence="2" type="ORF">GN244_ATG12707</name>
</gene>
<keyword evidence="3" id="KW-1185">Reference proteome</keyword>
<reference evidence="2" key="1">
    <citation type="submission" date="2020-04" db="EMBL/GenBank/DDBJ databases">
        <title>Hybrid Assembly of Korean Phytophthora infestans isolates.</title>
        <authorList>
            <person name="Prokchorchik M."/>
            <person name="Lee Y."/>
            <person name="Seo J."/>
            <person name="Cho J.-H."/>
            <person name="Park Y.-E."/>
            <person name="Jang D.-C."/>
            <person name="Im J.-S."/>
            <person name="Choi J.-G."/>
            <person name="Park H.-J."/>
            <person name="Lee G.-B."/>
            <person name="Lee Y.-G."/>
            <person name="Hong S.-Y."/>
            <person name="Cho K."/>
            <person name="Sohn K.H."/>
        </authorList>
    </citation>
    <scope>NUCLEOTIDE SEQUENCE</scope>
    <source>
        <strain evidence="2">KR_1_A1</strain>
    </source>
</reference>
<feature type="compositionally biased region" description="Polar residues" evidence="1">
    <location>
        <begin position="354"/>
        <end position="364"/>
    </location>
</feature>
<name>A0A833WSD3_PHYIN</name>
<proteinExistence type="predicted"/>
<evidence type="ECO:0000256" key="1">
    <source>
        <dbReference type="SAM" id="MobiDB-lite"/>
    </source>
</evidence>
<accession>A0A833WSD3</accession>
<protein>
    <submittedName>
        <fullName evidence="2">Uncharacterized protein</fullName>
    </submittedName>
</protein>
<dbReference type="AlphaFoldDB" id="A0A833WSD3"/>
<feature type="compositionally biased region" description="Basic and acidic residues" evidence="1">
    <location>
        <begin position="390"/>
        <end position="404"/>
    </location>
</feature>
<dbReference type="Proteomes" id="UP000602510">
    <property type="component" value="Unassembled WGS sequence"/>
</dbReference>
<evidence type="ECO:0000313" key="2">
    <source>
        <dbReference type="EMBL" id="KAF4035301.1"/>
    </source>
</evidence>
<evidence type="ECO:0000313" key="3">
    <source>
        <dbReference type="Proteomes" id="UP000602510"/>
    </source>
</evidence>
<organism evidence="2 3">
    <name type="scientific">Phytophthora infestans</name>
    <name type="common">Potato late blight agent</name>
    <name type="synonym">Botrytis infestans</name>
    <dbReference type="NCBI Taxonomy" id="4787"/>
    <lineage>
        <taxon>Eukaryota</taxon>
        <taxon>Sar</taxon>
        <taxon>Stramenopiles</taxon>
        <taxon>Oomycota</taxon>
        <taxon>Peronosporomycetes</taxon>
        <taxon>Peronosporales</taxon>
        <taxon>Peronosporaceae</taxon>
        <taxon>Phytophthora</taxon>
    </lineage>
</organism>
<feature type="region of interest" description="Disordered" evidence="1">
    <location>
        <begin position="337"/>
        <end position="404"/>
    </location>
</feature>